<comment type="caution">
    <text evidence="2">The sequence shown here is derived from an EMBL/GenBank/DDBJ whole genome shotgun (WGS) entry which is preliminary data.</text>
</comment>
<organism evidence="2 3">
    <name type="scientific">Ranitomeya imitator</name>
    <name type="common">mimic poison frog</name>
    <dbReference type="NCBI Taxonomy" id="111125"/>
    <lineage>
        <taxon>Eukaryota</taxon>
        <taxon>Metazoa</taxon>
        <taxon>Chordata</taxon>
        <taxon>Craniata</taxon>
        <taxon>Vertebrata</taxon>
        <taxon>Euteleostomi</taxon>
        <taxon>Amphibia</taxon>
        <taxon>Batrachia</taxon>
        <taxon>Anura</taxon>
        <taxon>Neobatrachia</taxon>
        <taxon>Hyloidea</taxon>
        <taxon>Dendrobatidae</taxon>
        <taxon>Dendrobatinae</taxon>
        <taxon>Ranitomeya</taxon>
    </lineage>
</organism>
<feature type="domain" description="COMM" evidence="1">
    <location>
        <begin position="18"/>
        <end position="60"/>
    </location>
</feature>
<name>A0ABN9LHA0_9NEOB</name>
<protein>
    <recommendedName>
        <fullName evidence="1">COMM domain-containing protein</fullName>
    </recommendedName>
</protein>
<dbReference type="PROSITE" id="PS51269">
    <property type="entry name" value="COMM"/>
    <property type="match status" value="1"/>
</dbReference>
<dbReference type="EMBL" id="CAUEEQ010015298">
    <property type="protein sequence ID" value="CAJ0938999.1"/>
    <property type="molecule type" value="Genomic_DNA"/>
</dbReference>
<sequence>MPPALMRLAVGRTLGINQLVDMEWKFGVTAASSELEKAGTIFLQVEQRLVSFSGLVKDDY</sequence>
<evidence type="ECO:0000259" key="1">
    <source>
        <dbReference type="PROSITE" id="PS51269"/>
    </source>
</evidence>
<dbReference type="InterPro" id="IPR017920">
    <property type="entry name" value="COMM"/>
</dbReference>
<evidence type="ECO:0000313" key="2">
    <source>
        <dbReference type="EMBL" id="CAJ0938999.1"/>
    </source>
</evidence>
<evidence type="ECO:0000313" key="3">
    <source>
        <dbReference type="Proteomes" id="UP001176940"/>
    </source>
</evidence>
<reference evidence="2" key="1">
    <citation type="submission" date="2023-07" db="EMBL/GenBank/DDBJ databases">
        <authorList>
            <person name="Stuckert A."/>
        </authorList>
    </citation>
    <scope>NUCLEOTIDE SEQUENCE</scope>
</reference>
<dbReference type="Pfam" id="PF07258">
    <property type="entry name" value="COMM_domain"/>
    <property type="match status" value="1"/>
</dbReference>
<accession>A0ABN9LHA0</accession>
<keyword evidence="3" id="KW-1185">Reference proteome</keyword>
<dbReference type="Proteomes" id="UP001176940">
    <property type="component" value="Unassembled WGS sequence"/>
</dbReference>
<gene>
    <name evidence="2" type="ORF">RIMI_LOCUS7906557</name>
</gene>
<proteinExistence type="predicted"/>